<evidence type="ECO:0000256" key="1">
    <source>
        <dbReference type="SAM" id="SignalP"/>
    </source>
</evidence>
<comment type="caution">
    <text evidence="2">The sequence shown here is derived from an EMBL/GenBank/DDBJ whole genome shotgun (WGS) entry which is preliminary data.</text>
</comment>
<dbReference type="AlphaFoldDB" id="A0A815B3K4"/>
<feature type="chain" id="PRO_5032332809" evidence="1">
    <location>
        <begin position="21"/>
        <end position="289"/>
    </location>
</feature>
<proteinExistence type="predicted"/>
<evidence type="ECO:0000313" key="2">
    <source>
        <dbReference type="EMBL" id="CAF1268272.1"/>
    </source>
</evidence>
<feature type="signal peptide" evidence="1">
    <location>
        <begin position="1"/>
        <end position="20"/>
    </location>
</feature>
<keyword evidence="1" id="KW-0732">Signal</keyword>
<gene>
    <name evidence="2" type="ORF">CJN711_LOCUS15345</name>
</gene>
<sequence>MNNIFFLTFIFSYLLVPTSQLICLTGCSTIQIQYPYSFHNLSERSSCIRNTLATVCKGRIVAYYKGETFPKYINYTFGTTHDPLETKYEDDVDTHGLDTFNKYQVIVNATNEESIIIADIYCTAKNECASSEIENLFTKYMGQVNPFYELQPLIYISPSPKNLSCYNVSTNKNEQCSASNGNPVCMSYLKSFKQECSFSTDIHLHEEFTVTTPSSLQFNRMSELVKCNKDNCNSMETLSKIQNITRLYAYGIVTKQNNADRPCRIMYQMFYVLLCRVFIFQSACIQCNI</sequence>
<evidence type="ECO:0000313" key="3">
    <source>
        <dbReference type="Proteomes" id="UP000663855"/>
    </source>
</evidence>
<dbReference type="EMBL" id="CAJNOV010007055">
    <property type="protein sequence ID" value="CAF1268272.1"/>
    <property type="molecule type" value="Genomic_DNA"/>
</dbReference>
<name>A0A815B3K4_9BILA</name>
<protein>
    <submittedName>
        <fullName evidence="2">Uncharacterized protein</fullName>
    </submittedName>
</protein>
<organism evidence="2 3">
    <name type="scientific">Rotaria magnacalcarata</name>
    <dbReference type="NCBI Taxonomy" id="392030"/>
    <lineage>
        <taxon>Eukaryota</taxon>
        <taxon>Metazoa</taxon>
        <taxon>Spiralia</taxon>
        <taxon>Gnathifera</taxon>
        <taxon>Rotifera</taxon>
        <taxon>Eurotatoria</taxon>
        <taxon>Bdelloidea</taxon>
        <taxon>Philodinida</taxon>
        <taxon>Philodinidae</taxon>
        <taxon>Rotaria</taxon>
    </lineage>
</organism>
<dbReference type="Proteomes" id="UP000663855">
    <property type="component" value="Unassembled WGS sequence"/>
</dbReference>
<reference evidence="2" key="1">
    <citation type="submission" date="2021-02" db="EMBL/GenBank/DDBJ databases">
        <authorList>
            <person name="Nowell W R."/>
        </authorList>
    </citation>
    <scope>NUCLEOTIDE SEQUENCE</scope>
</reference>
<accession>A0A815B3K4</accession>